<name>A0A6D2L770_9BRAS</name>
<reference evidence="2" key="1">
    <citation type="submission" date="2020-01" db="EMBL/GenBank/DDBJ databases">
        <authorList>
            <person name="Mishra B."/>
        </authorList>
    </citation>
    <scope>NUCLEOTIDE SEQUENCE [LARGE SCALE GENOMIC DNA]</scope>
</reference>
<proteinExistence type="predicted"/>
<dbReference type="AlphaFoldDB" id="A0A6D2L770"/>
<dbReference type="Gene3D" id="3.10.450.10">
    <property type="match status" value="1"/>
</dbReference>
<gene>
    <name evidence="2" type="ORF">MERR_LOCUS42979</name>
</gene>
<dbReference type="NCBIfam" id="TIGR01638">
    <property type="entry name" value="Atha_cystat_rel"/>
    <property type="match status" value="1"/>
</dbReference>
<sequence length="189" mass="21942">MTEVAFADFTKFGGESESEESSPPLKTDPKEFSDAEAAEDTADKRILRAGDYRDPEYMRQRKMFAEQFEKSEGYDVDWESIEYDFAAVKFEWGGEFDDERSNEELMDLLIKTAIDEENEESGTELELVKYVSANVMGVQGFLFYITFWAEDVSEPNPEPKLYQAKVRTFMDEILVRDFRLRPTQEPIVV</sequence>
<organism evidence="2 3">
    <name type="scientific">Microthlaspi erraticum</name>
    <dbReference type="NCBI Taxonomy" id="1685480"/>
    <lineage>
        <taxon>Eukaryota</taxon>
        <taxon>Viridiplantae</taxon>
        <taxon>Streptophyta</taxon>
        <taxon>Embryophyta</taxon>
        <taxon>Tracheophyta</taxon>
        <taxon>Spermatophyta</taxon>
        <taxon>Magnoliopsida</taxon>
        <taxon>eudicotyledons</taxon>
        <taxon>Gunneridae</taxon>
        <taxon>Pentapetalae</taxon>
        <taxon>rosids</taxon>
        <taxon>malvids</taxon>
        <taxon>Brassicales</taxon>
        <taxon>Brassicaceae</taxon>
        <taxon>Coluteocarpeae</taxon>
        <taxon>Microthlaspi</taxon>
    </lineage>
</organism>
<dbReference type="InterPro" id="IPR046350">
    <property type="entry name" value="Cystatin_sf"/>
</dbReference>
<dbReference type="PANTHER" id="PTHR31228:SF25">
    <property type="entry name" value="CYSTATIN-LIKE PROTEIN-RELATED"/>
    <property type="match status" value="1"/>
</dbReference>
<evidence type="ECO:0000313" key="2">
    <source>
        <dbReference type="EMBL" id="CAA7055743.1"/>
    </source>
</evidence>
<comment type="caution">
    <text evidence="2">The sequence shown here is derived from an EMBL/GenBank/DDBJ whole genome shotgun (WGS) entry which is preliminary data.</text>
</comment>
<dbReference type="Proteomes" id="UP000467841">
    <property type="component" value="Unassembled WGS sequence"/>
</dbReference>
<dbReference type="InterPro" id="IPR006525">
    <property type="entry name" value="Cystatin-related_pln"/>
</dbReference>
<evidence type="ECO:0000256" key="1">
    <source>
        <dbReference type="SAM" id="MobiDB-lite"/>
    </source>
</evidence>
<dbReference type="EMBL" id="CACVBM020001607">
    <property type="protein sequence ID" value="CAA7055743.1"/>
    <property type="molecule type" value="Genomic_DNA"/>
</dbReference>
<dbReference type="SUPFAM" id="SSF54403">
    <property type="entry name" value="Cystatin/monellin"/>
    <property type="match status" value="1"/>
</dbReference>
<evidence type="ECO:0000313" key="3">
    <source>
        <dbReference type="Proteomes" id="UP000467841"/>
    </source>
</evidence>
<dbReference type="PANTHER" id="PTHR31228">
    <property type="entry name" value="CYSTATIN/MONELLIN SUPERFAMILY PROTEIN"/>
    <property type="match status" value="1"/>
</dbReference>
<feature type="region of interest" description="Disordered" evidence="1">
    <location>
        <begin position="1"/>
        <end position="45"/>
    </location>
</feature>
<accession>A0A6D2L770</accession>
<keyword evidence="3" id="KW-1185">Reference proteome</keyword>
<evidence type="ECO:0008006" key="4">
    <source>
        <dbReference type="Google" id="ProtNLM"/>
    </source>
</evidence>
<dbReference type="OrthoDB" id="1103227at2759"/>
<protein>
    <recommendedName>
        <fullName evidence="4">Cystatin domain-containing protein</fullName>
    </recommendedName>
</protein>